<feature type="compositionally biased region" description="Basic and acidic residues" evidence="5">
    <location>
        <begin position="67"/>
        <end position="78"/>
    </location>
</feature>
<gene>
    <name evidence="7" type="primary">RRP5</name>
    <name evidence="7" type="ORF">Q8F55_000947</name>
</gene>
<sequence>MAPPHASKKRAGGAGASPSAKKPRTERAPREDHAAPRAAPAFTSALQSEEVDFPRGGGSSFTALEMKQIRAEGQREADAEVAANKKQPRKVSERHAKRIKKSKSTIDAERAERDKDTIRVEELSYKRLVPGTHVLARVHTVLPLHLVLSLPNNLLAHVPITEVSATLTAALNKDIDAMSEDGEDEEDDDEDTGAPELAELFVPGQYVTAKVLNLFPTASQDFIAQYPVSETTRLAARVELTLIPEKINGEIAKADVEAGFRIVGEVLSKEDKGYRVGLGLEGGVEGFITNDEVVANVEAQALIPGQLVATTVASLTAGGRVVQLSLNQQTLIHSSLTEVSNIGSLLPGQLVSCLVTAVVPSGLNVKVAGFFDGTIDIQHLGLGEADIDDRFKIGKKLKARILYDTVASSERRFALSVLPHIFNLASPLAADKKTPLEAAVPIGKTIPSVKIIRVVPDWGVVCRTDDGLEGFAHISHLADERVASLSAATGQFKTGTYHRARVIGHSPLDGVMLLSFEEKVLNQVFMQVGELEVGQVLKGTIRRLSDKGLFVNVNGSVDGVVWPLHYADIRLKHPEKRFKVGSSIKCRVFAVEAARNRVVLTAKKSLVESDLPVPKSFADVKAGEITPAVVSKILDKGCIVDLFGGLRAFVPQSEASQNFVLNLNDIFFVGKPVNVRITDVNQDSEKLVASVRQALPTAVAAAKLEVGEEVNGIVAQIHAEQVVISLVPSQLTALLSLSNLSNHRGMGVDDLRASLKVGDRIDDLVVVSKNPTSGLLIVANKRVKAAVKAASGVSASARAIDELAVGDVIPGRVIGRTAQGAMVKLGNNIRGRVAPTDSADDLALAAGDGALNVDDTVMCYILKIDAPTRNIDLSTRKSRVQPEAKGKIVDAEITSFADLKEGQAIRGLVRSVAKNGVFVSLGRNITARVMIKELFDDFVKDWKSRFTVNQLVSGKILSVDADKELVEMTFKTKARPQKAAKLSITDFKEGQKVTAAVKKVEPYGLFLRIDGSNISGLCHKSEISDNKKQDVSQALKGFREGDQVRAVITSVDADKGKINFSIKASHFGDEFAKEDGMDVDEEEEGDEEDDEEEGDEDEDDEEGEGEVLNLIDDEAEVEDDDEDDEDEEEEEGDDDDEEEESDGEEEEEIDDAPAHSSKAQKRVSTAAGSTALSLAGGFDWSGGKAGDDSDSDSDSESDEPAPKASSKANGKKKAVDLAATAAGEGQPETASEFERALLASPNSSFLWIQYMSFQLQLHEVDKARKIGRQALERIAFREEEEKLNVWMALINLEIGFGTNESTEKVFKEAVQYNDARTVYTRYADALVAAGKNELVEAVYQKLLKKFSAFPDSWARFAEFYLKSGNVEAARALLPRALQSLDKSKHVEMTEKMAVLEFKHGDAERGKTLFEGILDRYPKRLDVWNVYVDQVGKTGDIATVRSLIERALARKLTQKRAKFLFKKWLSLESRIGDAAGQDKAKARAREWVQANAKPADDESEEEESDEE</sequence>
<feature type="compositionally biased region" description="Low complexity" evidence="5">
    <location>
        <begin position="1164"/>
        <end position="1177"/>
    </location>
</feature>
<dbReference type="InterPro" id="IPR008847">
    <property type="entry name" value="Suf"/>
</dbReference>
<name>A0ABR3QEQ8_9TREE</name>
<feature type="compositionally biased region" description="Acidic residues" evidence="5">
    <location>
        <begin position="1496"/>
        <end position="1506"/>
    </location>
</feature>
<dbReference type="InterPro" id="IPR011990">
    <property type="entry name" value="TPR-like_helical_dom_sf"/>
</dbReference>
<feature type="region of interest" description="Disordered" evidence="5">
    <location>
        <begin position="1069"/>
        <end position="1212"/>
    </location>
</feature>
<evidence type="ECO:0000256" key="2">
    <source>
        <dbReference type="ARBA" id="ARBA00022552"/>
    </source>
</evidence>
<evidence type="ECO:0000256" key="4">
    <source>
        <dbReference type="ARBA" id="ARBA00023242"/>
    </source>
</evidence>
<feature type="region of interest" description="Disordered" evidence="5">
    <location>
        <begin position="1481"/>
        <end position="1506"/>
    </location>
</feature>
<dbReference type="SUPFAM" id="SSF48452">
    <property type="entry name" value="TPR-like"/>
    <property type="match status" value="2"/>
</dbReference>
<dbReference type="EMBL" id="JBBXJM010000001">
    <property type="protein sequence ID" value="KAL1413196.1"/>
    <property type="molecule type" value="Genomic_DNA"/>
</dbReference>
<dbReference type="InterPro" id="IPR003029">
    <property type="entry name" value="S1_domain"/>
</dbReference>
<reference evidence="7 8" key="1">
    <citation type="submission" date="2023-08" db="EMBL/GenBank/DDBJ databases">
        <title>Annotated Genome Sequence of Vanrija albida AlHP1.</title>
        <authorList>
            <person name="Herzog R."/>
        </authorList>
    </citation>
    <scope>NUCLEOTIDE SEQUENCE [LARGE SCALE GENOMIC DNA]</scope>
    <source>
        <strain evidence="7 8">AlHP1</strain>
    </source>
</reference>
<dbReference type="InterPro" id="IPR057301">
    <property type="entry name" value="Rrp5_OB_4th"/>
</dbReference>
<dbReference type="InterPro" id="IPR045209">
    <property type="entry name" value="Rrp5"/>
</dbReference>
<evidence type="ECO:0000256" key="3">
    <source>
        <dbReference type="ARBA" id="ARBA00022737"/>
    </source>
</evidence>
<feature type="domain" description="S1 motif" evidence="6">
    <location>
        <begin position="534"/>
        <end position="603"/>
    </location>
</feature>
<feature type="domain" description="S1 motif" evidence="6">
    <location>
        <begin position="259"/>
        <end position="327"/>
    </location>
</feature>
<keyword evidence="4" id="KW-0539">Nucleus</keyword>
<dbReference type="Pfam" id="PF24685">
    <property type="entry name" value="OB_RRP5_4th"/>
    <property type="match status" value="1"/>
</dbReference>
<proteinExistence type="predicted"/>
<evidence type="ECO:0000313" key="7">
    <source>
        <dbReference type="EMBL" id="KAL1413196.1"/>
    </source>
</evidence>
<feature type="domain" description="S1 motif" evidence="6">
    <location>
        <begin position="902"/>
        <end position="971"/>
    </location>
</feature>
<dbReference type="Proteomes" id="UP001565368">
    <property type="component" value="Unassembled WGS sequence"/>
</dbReference>
<dbReference type="InterPro" id="IPR048059">
    <property type="entry name" value="Rrp5_S1_rpt_hs1_sc1"/>
</dbReference>
<evidence type="ECO:0000256" key="5">
    <source>
        <dbReference type="SAM" id="MobiDB-lite"/>
    </source>
</evidence>
<dbReference type="SUPFAM" id="SSF50249">
    <property type="entry name" value="Nucleic acid-binding proteins"/>
    <property type="match status" value="8"/>
</dbReference>
<organism evidence="7 8">
    <name type="scientific">Vanrija albida</name>
    <dbReference type="NCBI Taxonomy" id="181172"/>
    <lineage>
        <taxon>Eukaryota</taxon>
        <taxon>Fungi</taxon>
        <taxon>Dikarya</taxon>
        <taxon>Basidiomycota</taxon>
        <taxon>Agaricomycotina</taxon>
        <taxon>Tremellomycetes</taxon>
        <taxon>Trichosporonales</taxon>
        <taxon>Trichosporonaceae</taxon>
        <taxon>Vanrija</taxon>
    </lineage>
</organism>
<evidence type="ECO:0000259" key="6">
    <source>
        <dbReference type="PROSITE" id="PS50126"/>
    </source>
</evidence>
<dbReference type="Gene3D" id="1.25.40.10">
    <property type="entry name" value="Tetratricopeptide repeat domain"/>
    <property type="match status" value="1"/>
</dbReference>
<dbReference type="CDD" id="cd05697">
    <property type="entry name" value="S1_Rrp5_repeat_hs5"/>
    <property type="match status" value="1"/>
</dbReference>
<feature type="compositionally biased region" description="Acidic residues" evidence="5">
    <location>
        <begin position="1188"/>
        <end position="1199"/>
    </location>
</feature>
<keyword evidence="3" id="KW-0677">Repeat</keyword>
<feature type="domain" description="S1 motif" evidence="6">
    <location>
        <begin position="990"/>
        <end position="1063"/>
    </location>
</feature>
<dbReference type="CDD" id="cd05707">
    <property type="entry name" value="S1_Rrp5_repeat_sc11"/>
    <property type="match status" value="1"/>
</dbReference>
<feature type="domain" description="S1 motif" evidence="6">
    <location>
        <begin position="623"/>
        <end position="692"/>
    </location>
</feature>
<evidence type="ECO:0000313" key="8">
    <source>
        <dbReference type="Proteomes" id="UP001565368"/>
    </source>
</evidence>
<dbReference type="InterPro" id="IPR012340">
    <property type="entry name" value="NA-bd_OB-fold"/>
</dbReference>
<feature type="domain" description="S1 motif" evidence="6">
    <location>
        <begin position="806"/>
        <end position="876"/>
    </location>
</feature>
<accession>A0ABR3QEQ8</accession>
<dbReference type="CDD" id="cd05693">
    <property type="entry name" value="S1_Rrp5_repeat_hs1_sc1"/>
    <property type="match status" value="1"/>
</dbReference>
<comment type="subcellular location">
    <subcellularLocation>
        <location evidence="1">Nucleus</location>
        <location evidence="1">Nucleolus</location>
    </subcellularLocation>
</comment>
<dbReference type="InterPro" id="IPR057302">
    <property type="entry name" value="Rrp5_S1"/>
</dbReference>
<dbReference type="GeneID" id="95981990"/>
<dbReference type="CDD" id="cd05696">
    <property type="entry name" value="S1_Rrp5_repeat_hs4"/>
    <property type="match status" value="1"/>
</dbReference>
<dbReference type="PANTHER" id="PTHR23270">
    <property type="entry name" value="PROGRAMMED CELL DEATH PROTEIN 11 PRE-RRNA PROCESSING PROTEIN RRP5"/>
    <property type="match status" value="1"/>
</dbReference>
<comment type="caution">
    <text evidence="7">The sequence shown here is derived from an EMBL/GenBank/DDBJ whole genome shotgun (WGS) entry which is preliminary data.</text>
</comment>
<dbReference type="Gene3D" id="2.40.50.140">
    <property type="entry name" value="Nucleic acid-binding proteins"/>
    <property type="match status" value="9"/>
</dbReference>
<feature type="compositionally biased region" description="Basic and acidic residues" evidence="5">
    <location>
        <begin position="23"/>
        <end position="35"/>
    </location>
</feature>
<evidence type="ECO:0000256" key="1">
    <source>
        <dbReference type="ARBA" id="ARBA00004604"/>
    </source>
</evidence>
<keyword evidence="2" id="KW-0698">rRNA processing</keyword>
<keyword evidence="8" id="KW-1185">Reference proteome</keyword>
<protein>
    <submittedName>
        <fullName evidence="7">rRNA biogenesis protein rrp5</fullName>
    </submittedName>
</protein>
<dbReference type="Pfam" id="PF05843">
    <property type="entry name" value="Suf"/>
    <property type="match status" value="1"/>
</dbReference>
<dbReference type="Pfam" id="PF00575">
    <property type="entry name" value="S1"/>
    <property type="match status" value="4"/>
</dbReference>
<dbReference type="CDD" id="cd05708">
    <property type="entry name" value="S1_Rrp5_repeat_sc12"/>
    <property type="match status" value="1"/>
</dbReference>
<dbReference type="InterPro" id="IPR003107">
    <property type="entry name" value="HAT"/>
</dbReference>
<feature type="domain" description="S1 motif" evidence="6">
    <location>
        <begin position="343"/>
        <end position="418"/>
    </location>
</feature>
<feature type="domain" description="S1 motif" evidence="6">
    <location>
        <begin position="443"/>
        <end position="517"/>
    </location>
</feature>
<feature type="compositionally biased region" description="Basic residues" evidence="5">
    <location>
        <begin position="1"/>
        <end position="11"/>
    </location>
</feature>
<dbReference type="PANTHER" id="PTHR23270:SF10">
    <property type="entry name" value="PROTEIN RRP5 HOMOLOG"/>
    <property type="match status" value="1"/>
</dbReference>
<dbReference type="RefSeq" id="XP_069213140.1">
    <property type="nucleotide sequence ID" value="XM_069349596.1"/>
</dbReference>
<feature type="domain" description="S1 motif" evidence="6">
    <location>
        <begin position="707"/>
        <end position="781"/>
    </location>
</feature>
<dbReference type="SMART" id="SM00316">
    <property type="entry name" value="S1"/>
    <property type="match status" value="10"/>
</dbReference>
<dbReference type="PROSITE" id="PS50126">
    <property type="entry name" value="S1"/>
    <property type="match status" value="9"/>
</dbReference>
<dbReference type="Pfam" id="PF23459">
    <property type="entry name" value="S1_RRP5"/>
    <property type="match status" value="1"/>
</dbReference>
<dbReference type="SMART" id="SM00386">
    <property type="entry name" value="HAT"/>
    <property type="match status" value="7"/>
</dbReference>
<feature type="compositionally biased region" description="Acidic residues" evidence="5">
    <location>
        <begin position="1077"/>
        <end position="1151"/>
    </location>
</feature>
<feature type="region of interest" description="Disordered" evidence="5">
    <location>
        <begin position="1"/>
        <end position="110"/>
    </location>
</feature>